<gene>
    <name evidence="2" type="ORF">AVDCRST_MAG04-241</name>
</gene>
<feature type="compositionally biased region" description="Low complexity" evidence="1">
    <location>
        <begin position="87"/>
        <end position="98"/>
    </location>
</feature>
<dbReference type="GO" id="GO:0050380">
    <property type="term" value="F:undecaprenyl-diphosphatase activity"/>
    <property type="evidence" value="ECO:0007669"/>
    <property type="project" value="UniProtKB-EC"/>
</dbReference>
<feature type="compositionally biased region" description="Basic and acidic residues" evidence="1">
    <location>
        <begin position="210"/>
        <end position="227"/>
    </location>
</feature>
<organism evidence="2">
    <name type="scientific">uncultured Acetobacteraceae bacterium</name>
    <dbReference type="NCBI Taxonomy" id="169975"/>
    <lineage>
        <taxon>Bacteria</taxon>
        <taxon>Pseudomonadati</taxon>
        <taxon>Pseudomonadota</taxon>
        <taxon>Alphaproteobacteria</taxon>
        <taxon>Acetobacterales</taxon>
        <taxon>Acetobacteraceae</taxon>
        <taxon>environmental samples</taxon>
    </lineage>
</organism>
<feature type="compositionally biased region" description="Basic and acidic residues" evidence="1">
    <location>
        <begin position="191"/>
        <end position="201"/>
    </location>
</feature>
<feature type="non-terminal residue" evidence="2">
    <location>
        <position position="267"/>
    </location>
</feature>
<evidence type="ECO:0000313" key="2">
    <source>
        <dbReference type="EMBL" id="CAA9213303.1"/>
    </source>
</evidence>
<feature type="compositionally biased region" description="Gly residues" evidence="1">
    <location>
        <begin position="228"/>
        <end position="241"/>
    </location>
</feature>
<feature type="compositionally biased region" description="Basic and acidic residues" evidence="1">
    <location>
        <begin position="15"/>
        <end position="39"/>
    </location>
</feature>
<dbReference type="EMBL" id="CADCTL010000015">
    <property type="protein sequence ID" value="CAA9213303.1"/>
    <property type="molecule type" value="Genomic_DNA"/>
</dbReference>
<keyword evidence="2" id="KW-0378">Hydrolase</keyword>
<name>A0A6J4H3V2_9PROT</name>
<feature type="compositionally biased region" description="Low complexity" evidence="1">
    <location>
        <begin position="60"/>
        <end position="80"/>
    </location>
</feature>
<protein>
    <submittedName>
        <fullName evidence="2">Undecaprenyl-diphosphatase</fullName>
        <ecNumber evidence="2">3.6.1.27</ecNumber>
    </submittedName>
</protein>
<accession>A0A6J4H3V2</accession>
<sequence length="267" mass="28470">GSRRVVLRPAHGRGGRADRVPAHLLDRAPHPDRRPDRLPRPAGQGLRDLHPARRHPGRGLDLPPDAAQPRARDAPAGAGARLRRQPPARLPARPGAGRHPARDHHRGLVQPLRGVRRADRRRDRHHPDRVAAAGADHRVRAGDRAARGAADRLRPGAGDGARHLALRRHHHHRAADRGGPAHGGRVLLHPRHPDHAGRDRFQPVQGPGGDHLRSLRPDRGGLPDRLRGGAGHGADGAGGDQPDGLRAVRVVPDRAGGADAGGAFGAL</sequence>
<feature type="compositionally biased region" description="Basic residues" evidence="1">
    <location>
        <begin position="164"/>
        <end position="174"/>
    </location>
</feature>
<feature type="compositionally biased region" description="Basic residues" evidence="1">
    <location>
        <begin position="1"/>
        <end position="14"/>
    </location>
</feature>
<feature type="compositionally biased region" description="Basic and acidic residues" evidence="1">
    <location>
        <begin position="116"/>
        <end position="154"/>
    </location>
</feature>
<evidence type="ECO:0000256" key="1">
    <source>
        <dbReference type="SAM" id="MobiDB-lite"/>
    </source>
</evidence>
<feature type="region of interest" description="Disordered" evidence="1">
    <location>
        <begin position="1"/>
        <end position="267"/>
    </location>
</feature>
<proteinExistence type="predicted"/>
<feature type="compositionally biased region" description="Gly residues" evidence="1">
    <location>
        <begin position="258"/>
        <end position="267"/>
    </location>
</feature>
<dbReference type="AlphaFoldDB" id="A0A6J4H3V2"/>
<feature type="non-terminal residue" evidence="2">
    <location>
        <position position="1"/>
    </location>
</feature>
<dbReference type="EC" id="3.6.1.27" evidence="2"/>
<reference evidence="2" key="1">
    <citation type="submission" date="2020-02" db="EMBL/GenBank/DDBJ databases">
        <authorList>
            <person name="Meier V. D."/>
        </authorList>
    </citation>
    <scope>NUCLEOTIDE SEQUENCE</scope>
    <source>
        <strain evidence="2">AVDCRST_MAG04</strain>
    </source>
</reference>